<dbReference type="InterPro" id="IPR053084">
    <property type="entry name" value="AKAP"/>
</dbReference>
<organism evidence="2 3">
    <name type="scientific">Albula glossodonta</name>
    <name type="common">roundjaw bonefish</name>
    <dbReference type="NCBI Taxonomy" id="121402"/>
    <lineage>
        <taxon>Eukaryota</taxon>
        <taxon>Metazoa</taxon>
        <taxon>Chordata</taxon>
        <taxon>Craniata</taxon>
        <taxon>Vertebrata</taxon>
        <taxon>Euteleostomi</taxon>
        <taxon>Actinopterygii</taxon>
        <taxon>Neopterygii</taxon>
        <taxon>Teleostei</taxon>
        <taxon>Albuliformes</taxon>
        <taxon>Albulidae</taxon>
        <taxon>Albula</taxon>
    </lineage>
</organism>
<comment type="caution">
    <text evidence="2">The sequence shown here is derived from an EMBL/GenBank/DDBJ whole genome shotgun (WGS) entry which is preliminary data.</text>
</comment>
<keyword evidence="3" id="KW-1185">Reference proteome</keyword>
<dbReference type="OrthoDB" id="273141at2759"/>
<dbReference type="EMBL" id="JAFBMS010000060">
    <property type="protein sequence ID" value="KAG9338951.1"/>
    <property type="molecule type" value="Genomic_DNA"/>
</dbReference>
<dbReference type="Pfam" id="PF14469">
    <property type="entry name" value="AKAP28"/>
    <property type="match status" value="1"/>
</dbReference>
<dbReference type="GO" id="GO:0005952">
    <property type="term" value="C:cAMP-dependent protein kinase complex"/>
    <property type="evidence" value="ECO:0007669"/>
    <property type="project" value="TreeGrafter"/>
</dbReference>
<protein>
    <recommendedName>
        <fullName evidence="4">A-kinase anchor protein 14</fullName>
    </recommendedName>
</protein>
<dbReference type="InterPro" id="IPR025663">
    <property type="entry name" value="AKAP_28"/>
</dbReference>
<evidence type="ECO:0008006" key="4">
    <source>
        <dbReference type="Google" id="ProtNLM"/>
    </source>
</evidence>
<dbReference type="Proteomes" id="UP000824540">
    <property type="component" value="Unassembled WGS sequence"/>
</dbReference>
<feature type="compositionally biased region" description="Polar residues" evidence="1">
    <location>
        <begin position="14"/>
        <end position="24"/>
    </location>
</feature>
<accession>A0A8T2NJ09</accession>
<sequence>MDSSTRINRKSSETENTSDNTQDTVTHETWELDPAWLFSSEFLQERELKFKNQYHYKLQWSIPTQRTPIPKATACVYFVIEISTIKPKSLPVEVYYLVESCRLRHKPGKTRFRGKWLTDIIESKSLLQDTVSF</sequence>
<reference evidence="2" key="1">
    <citation type="thesis" date="2021" institute="BYU ScholarsArchive" country="Provo, UT, USA">
        <title>Applications of and Algorithms for Genome Assembly and Genomic Analyses with an Emphasis on Marine Teleosts.</title>
        <authorList>
            <person name="Pickett B.D."/>
        </authorList>
    </citation>
    <scope>NUCLEOTIDE SEQUENCE</scope>
    <source>
        <strain evidence="2">HI-2016</strain>
    </source>
</reference>
<proteinExistence type="predicted"/>
<dbReference type="PANTHER" id="PTHR35075">
    <property type="entry name" value="A-KINASE ANCHOR PROTEIN 14"/>
    <property type="match status" value="1"/>
</dbReference>
<evidence type="ECO:0000313" key="2">
    <source>
        <dbReference type="EMBL" id="KAG9338951.1"/>
    </source>
</evidence>
<evidence type="ECO:0000313" key="3">
    <source>
        <dbReference type="Proteomes" id="UP000824540"/>
    </source>
</evidence>
<gene>
    <name evidence="2" type="ORF">JZ751_024341</name>
</gene>
<name>A0A8T2NJ09_9TELE</name>
<evidence type="ECO:0000256" key="1">
    <source>
        <dbReference type="SAM" id="MobiDB-lite"/>
    </source>
</evidence>
<dbReference type="GO" id="GO:0034237">
    <property type="term" value="F:protein kinase A regulatory subunit binding"/>
    <property type="evidence" value="ECO:0007669"/>
    <property type="project" value="TreeGrafter"/>
</dbReference>
<dbReference type="PANTHER" id="PTHR35075:SF1">
    <property type="entry name" value="A-KINASE ANCHOR PROTEIN 14"/>
    <property type="match status" value="1"/>
</dbReference>
<feature type="region of interest" description="Disordered" evidence="1">
    <location>
        <begin position="1"/>
        <end position="25"/>
    </location>
</feature>
<dbReference type="AlphaFoldDB" id="A0A8T2NJ09"/>